<dbReference type="Ensembl" id="ENSSHAT00000005159.2">
    <property type="protein sequence ID" value="ENSSHAP00000005109.1"/>
    <property type="gene ID" value="ENSSHAG00000004469.2"/>
</dbReference>
<dbReference type="FunCoup" id="G3VPK4">
    <property type="interactions" value="142"/>
</dbReference>
<evidence type="ECO:0000256" key="9">
    <source>
        <dbReference type="SAM" id="Phobius"/>
    </source>
</evidence>
<evidence type="ECO:0000256" key="1">
    <source>
        <dbReference type="ARBA" id="ARBA00004167"/>
    </source>
</evidence>
<feature type="region of interest" description="Disordered" evidence="8">
    <location>
        <begin position="292"/>
        <end position="313"/>
    </location>
</feature>
<dbReference type="OMA" id="NIGNVGM"/>
<sequence>MDDLCGKEDLIHQLPPEDLQQASEYPVPPLEHISSVNNTVASRDSSSGFLTITSDHLDSKVQSEIEEIAQSASIIIENQDKNLINEDIPLHCSVDEKKTTLNLETKEGPAAVTDCKEEYTSGAEMAASTIPVTSVKSVNFRQSDHISTNEKEVEAEFLRLSLGFKCDWFTLEKRVKLEERSRDLAEENLKKEITNCLKLLKSLIILCEDDNQAQEIIKKLEKSLKFLNQCTTRVASKAEMLGAINQESRVSKAVEVMIQHVENLKRMYAKEHAELEELKQVLLQNERPFSSLENEDDTQIKKRSASLNSKPSSLRRVSIATLPRNFGNNTSLMSGIEKNDRFSRRSSSWRILGSKQSEHRPSLQHFSSTYSWADDEGEKRDSKDKEESEPPPEEVLEETRKLSLSEKKKNQSRWDVSSLYDTGATWVWDLKTSFQKTNITLWMSVVLIVLFAAFMSFLTGRFFQRPVDAAPVENGGSWTSLQQTLWPYSKFQHKGPPPI</sequence>
<accession>G3VPK4</accession>
<keyword evidence="4 9" id="KW-0812">Transmembrane</keyword>
<evidence type="ECO:0000256" key="4">
    <source>
        <dbReference type="ARBA" id="ARBA00022692"/>
    </source>
</evidence>
<dbReference type="PANTHER" id="PTHR15352:SF3">
    <property type="entry name" value="INOSITOL 1,4,5-TRIPHOSPHATE RECEPTOR ASSOCIATED 2"/>
    <property type="match status" value="1"/>
</dbReference>
<dbReference type="InParanoid" id="G3VPK4"/>
<evidence type="ECO:0000313" key="11">
    <source>
        <dbReference type="Proteomes" id="UP000007648"/>
    </source>
</evidence>
<protein>
    <submittedName>
        <fullName evidence="10">Inositol 1,4,5-triphosphate receptor associated 2</fullName>
    </submittedName>
</protein>
<organism evidence="10 11">
    <name type="scientific">Sarcophilus harrisii</name>
    <name type="common">Tasmanian devil</name>
    <name type="synonym">Sarcophilus laniarius</name>
    <dbReference type="NCBI Taxonomy" id="9305"/>
    <lineage>
        <taxon>Eukaryota</taxon>
        <taxon>Metazoa</taxon>
        <taxon>Chordata</taxon>
        <taxon>Craniata</taxon>
        <taxon>Vertebrata</taxon>
        <taxon>Euteleostomi</taxon>
        <taxon>Mammalia</taxon>
        <taxon>Metatheria</taxon>
        <taxon>Dasyuromorphia</taxon>
        <taxon>Dasyuridae</taxon>
        <taxon>Sarcophilus</taxon>
    </lineage>
</organism>
<reference evidence="10" key="3">
    <citation type="submission" date="2025-09" db="UniProtKB">
        <authorList>
            <consortium name="Ensembl"/>
        </authorList>
    </citation>
    <scope>IDENTIFICATION</scope>
</reference>
<dbReference type="eggNOG" id="ENOG502QTH4">
    <property type="taxonomic scope" value="Eukaryota"/>
</dbReference>
<evidence type="ECO:0000256" key="2">
    <source>
        <dbReference type="ARBA" id="ARBA00004496"/>
    </source>
</evidence>
<feature type="region of interest" description="Disordered" evidence="8">
    <location>
        <begin position="372"/>
        <end position="403"/>
    </location>
</feature>
<dbReference type="InterPro" id="IPR008677">
    <property type="entry name" value="MRVI1"/>
</dbReference>
<dbReference type="PANTHER" id="PTHR15352">
    <property type="entry name" value="LYMPHOID-RESTRICTED MEMBRANE PROTEIN, JAW1"/>
    <property type="match status" value="1"/>
</dbReference>
<evidence type="ECO:0000256" key="5">
    <source>
        <dbReference type="ARBA" id="ARBA00022989"/>
    </source>
</evidence>
<keyword evidence="6" id="KW-0175">Coiled coil</keyword>
<feature type="transmembrane region" description="Helical" evidence="9">
    <location>
        <begin position="439"/>
        <end position="458"/>
    </location>
</feature>
<dbReference type="HOGENOM" id="CLU_029197_1_0_1"/>
<evidence type="ECO:0000313" key="10">
    <source>
        <dbReference type="Ensembl" id="ENSSHAP00000005109.1"/>
    </source>
</evidence>
<proteinExistence type="predicted"/>
<evidence type="ECO:0000256" key="6">
    <source>
        <dbReference type="ARBA" id="ARBA00023054"/>
    </source>
</evidence>
<keyword evidence="5 9" id="KW-1133">Transmembrane helix</keyword>
<feature type="compositionally biased region" description="Basic and acidic residues" evidence="8">
    <location>
        <begin position="377"/>
        <end position="388"/>
    </location>
</feature>
<dbReference type="AlphaFoldDB" id="G3VPK4"/>
<reference evidence="10 11" key="1">
    <citation type="journal article" date="2011" name="Proc. Natl. Acad. Sci. U.S.A.">
        <title>Genetic diversity and population structure of the endangered marsupial Sarcophilus harrisii (Tasmanian devil).</title>
        <authorList>
            <person name="Miller W."/>
            <person name="Hayes V.M."/>
            <person name="Ratan A."/>
            <person name="Petersen D.C."/>
            <person name="Wittekindt N.E."/>
            <person name="Miller J."/>
            <person name="Walenz B."/>
            <person name="Knight J."/>
            <person name="Qi J."/>
            <person name="Zhao F."/>
            <person name="Wang Q."/>
            <person name="Bedoya-Reina O.C."/>
            <person name="Katiyar N."/>
            <person name="Tomsho L.P."/>
            <person name="Kasson L.M."/>
            <person name="Hardie R.A."/>
            <person name="Woodbridge P."/>
            <person name="Tindall E.A."/>
            <person name="Bertelsen M.F."/>
            <person name="Dixon D."/>
            <person name="Pyecroft S."/>
            <person name="Helgen K.M."/>
            <person name="Lesk A.M."/>
            <person name="Pringle T.H."/>
            <person name="Patterson N."/>
            <person name="Zhang Y."/>
            <person name="Kreiss A."/>
            <person name="Woods G.M."/>
            <person name="Jones M.E."/>
            <person name="Schuster S.C."/>
        </authorList>
    </citation>
    <scope>NUCLEOTIDE SEQUENCE [LARGE SCALE GENOMIC DNA]</scope>
</reference>
<keyword evidence="11" id="KW-1185">Reference proteome</keyword>
<dbReference type="GeneTree" id="ENSGT00530000063722"/>
<dbReference type="Proteomes" id="UP000007648">
    <property type="component" value="Unassembled WGS sequence"/>
</dbReference>
<dbReference type="Pfam" id="PF05781">
    <property type="entry name" value="MRVI1"/>
    <property type="match status" value="1"/>
</dbReference>
<name>G3VPK4_SARHA</name>
<comment type="subcellular location">
    <subcellularLocation>
        <location evidence="2">Cytoplasm</location>
    </subcellularLocation>
    <subcellularLocation>
        <location evidence="1">Membrane</location>
        <topology evidence="1">Single-pass membrane protein</topology>
    </subcellularLocation>
</comment>
<keyword evidence="3" id="KW-0963">Cytoplasm</keyword>
<dbReference type="STRING" id="9305.ENSSHAP00000005109"/>
<reference evidence="10" key="2">
    <citation type="submission" date="2025-08" db="UniProtKB">
        <authorList>
            <consortium name="Ensembl"/>
        </authorList>
    </citation>
    <scope>IDENTIFICATION</scope>
</reference>
<evidence type="ECO:0000256" key="7">
    <source>
        <dbReference type="ARBA" id="ARBA00023136"/>
    </source>
</evidence>
<keyword evidence="7 9" id="KW-0472">Membrane</keyword>
<dbReference type="GO" id="GO:0005789">
    <property type="term" value="C:endoplasmic reticulum membrane"/>
    <property type="evidence" value="ECO:0007669"/>
    <property type="project" value="TreeGrafter"/>
</dbReference>
<evidence type="ECO:0000256" key="3">
    <source>
        <dbReference type="ARBA" id="ARBA00022490"/>
    </source>
</evidence>
<gene>
    <name evidence="10" type="primary">IRAG2</name>
</gene>
<evidence type="ECO:0000256" key="8">
    <source>
        <dbReference type="SAM" id="MobiDB-lite"/>
    </source>
</evidence>